<dbReference type="KEGG" id="hoh:Hoch_4067"/>
<dbReference type="PANTHER" id="PTHR11606">
    <property type="entry name" value="GLUTAMATE DEHYDROGENASE"/>
    <property type="match status" value="1"/>
</dbReference>
<dbReference type="Gene3D" id="3.40.50.10860">
    <property type="entry name" value="Leucine Dehydrogenase, chain A, domain 1"/>
    <property type="match status" value="1"/>
</dbReference>
<dbReference type="SMART" id="SM00839">
    <property type="entry name" value="ELFV_dehydrog"/>
    <property type="match status" value="1"/>
</dbReference>
<dbReference type="Pfam" id="PF02812">
    <property type="entry name" value="ELFV_dehydrog_N"/>
    <property type="match status" value="1"/>
</dbReference>
<dbReference type="PANTHER" id="PTHR11606:SF13">
    <property type="entry name" value="GLUTAMATE DEHYDROGENASE 1, MITOCHONDRIAL"/>
    <property type="match status" value="1"/>
</dbReference>
<dbReference type="HOGENOM" id="CLU_025763_7_0_7"/>
<evidence type="ECO:0000256" key="3">
    <source>
        <dbReference type="RuleBase" id="RU004417"/>
    </source>
</evidence>
<gene>
    <name evidence="5" type="ordered locus">Hoch_4067</name>
</gene>
<accession>D0LJJ2</accession>
<dbReference type="SUPFAM" id="SSF51735">
    <property type="entry name" value="NAD(P)-binding Rossmann-fold domains"/>
    <property type="match status" value="1"/>
</dbReference>
<dbReference type="InterPro" id="IPR036291">
    <property type="entry name" value="NAD(P)-bd_dom_sf"/>
</dbReference>
<dbReference type="SUPFAM" id="SSF53223">
    <property type="entry name" value="Aminoacid dehydrogenase-like, N-terminal domain"/>
    <property type="match status" value="1"/>
</dbReference>
<organism evidence="5 6">
    <name type="scientific">Haliangium ochraceum (strain DSM 14365 / JCM 11303 / SMP-2)</name>
    <dbReference type="NCBI Taxonomy" id="502025"/>
    <lineage>
        <taxon>Bacteria</taxon>
        <taxon>Pseudomonadati</taxon>
        <taxon>Myxococcota</taxon>
        <taxon>Polyangia</taxon>
        <taxon>Haliangiales</taxon>
        <taxon>Kofleriaceae</taxon>
        <taxon>Haliangium</taxon>
    </lineage>
</organism>
<dbReference type="PRINTS" id="PR00082">
    <property type="entry name" value="GLFDHDRGNASE"/>
</dbReference>
<evidence type="ECO:0000256" key="2">
    <source>
        <dbReference type="ARBA" id="ARBA00023002"/>
    </source>
</evidence>
<dbReference type="InterPro" id="IPR006095">
    <property type="entry name" value="Glu/Leu/Phe/Val/Trp_DH"/>
</dbReference>
<feature type="domain" description="Glutamate/phenylalanine/leucine/valine/L-tryptophan dehydrogenase C-terminal" evidence="4">
    <location>
        <begin position="145"/>
        <end position="387"/>
    </location>
</feature>
<dbReference type="AlphaFoldDB" id="D0LJJ2"/>
<keyword evidence="2 3" id="KW-0560">Oxidoreductase</keyword>
<dbReference type="STRING" id="502025.Hoch_4067"/>
<proteinExistence type="inferred from homology"/>
<dbReference type="GO" id="GO:0004352">
    <property type="term" value="F:glutamate dehydrogenase (NAD+) activity"/>
    <property type="evidence" value="ECO:0007669"/>
    <property type="project" value="TreeGrafter"/>
</dbReference>
<evidence type="ECO:0000256" key="1">
    <source>
        <dbReference type="ARBA" id="ARBA00006382"/>
    </source>
</evidence>
<dbReference type="RefSeq" id="WP_012829164.1">
    <property type="nucleotide sequence ID" value="NC_013440.1"/>
</dbReference>
<name>D0LJJ2_HALO1</name>
<reference evidence="5 6" key="1">
    <citation type="journal article" date="2010" name="Stand. Genomic Sci.">
        <title>Complete genome sequence of Haliangium ochraceum type strain (SMP-2).</title>
        <authorList>
            <consortium name="US DOE Joint Genome Institute (JGI-PGF)"/>
            <person name="Ivanova N."/>
            <person name="Daum C."/>
            <person name="Lang E."/>
            <person name="Abt B."/>
            <person name="Kopitz M."/>
            <person name="Saunders E."/>
            <person name="Lapidus A."/>
            <person name="Lucas S."/>
            <person name="Glavina Del Rio T."/>
            <person name="Nolan M."/>
            <person name="Tice H."/>
            <person name="Copeland A."/>
            <person name="Cheng J.F."/>
            <person name="Chen F."/>
            <person name="Bruce D."/>
            <person name="Goodwin L."/>
            <person name="Pitluck S."/>
            <person name="Mavromatis K."/>
            <person name="Pati A."/>
            <person name="Mikhailova N."/>
            <person name="Chen A."/>
            <person name="Palaniappan K."/>
            <person name="Land M."/>
            <person name="Hauser L."/>
            <person name="Chang Y.J."/>
            <person name="Jeffries C.D."/>
            <person name="Detter J.C."/>
            <person name="Brettin T."/>
            <person name="Rohde M."/>
            <person name="Goker M."/>
            <person name="Bristow J."/>
            <person name="Markowitz V."/>
            <person name="Eisen J.A."/>
            <person name="Hugenholtz P."/>
            <person name="Kyrpides N.C."/>
            <person name="Klenk H.P."/>
        </authorList>
    </citation>
    <scope>NUCLEOTIDE SEQUENCE [LARGE SCALE GENOMIC DNA]</scope>
    <source>
        <strain evidence="6">DSM 14365 / CIP 107738 / JCM 11303 / AJ 13395 / SMP-2</strain>
    </source>
</reference>
<comment type="similarity">
    <text evidence="1 3">Belongs to the Glu/Leu/Phe/Val dehydrogenases family.</text>
</comment>
<protein>
    <submittedName>
        <fullName evidence="5">Glu/Leu/Phe/Val dehydrogenase</fullName>
    </submittedName>
</protein>
<dbReference type="Pfam" id="PF00208">
    <property type="entry name" value="ELFV_dehydrog"/>
    <property type="match status" value="1"/>
</dbReference>
<dbReference type="Gene3D" id="3.40.50.720">
    <property type="entry name" value="NAD(P)-binding Rossmann-like Domain"/>
    <property type="match status" value="1"/>
</dbReference>
<dbReference type="GO" id="GO:0006538">
    <property type="term" value="P:L-glutamate catabolic process"/>
    <property type="evidence" value="ECO:0007669"/>
    <property type="project" value="TreeGrafter"/>
</dbReference>
<keyword evidence="6" id="KW-1185">Reference proteome</keyword>
<evidence type="ECO:0000313" key="5">
    <source>
        <dbReference type="EMBL" id="ACY16566.1"/>
    </source>
</evidence>
<dbReference type="InterPro" id="IPR006097">
    <property type="entry name" value="Glu/Leu/Phe/Val/Trp_DH_dimer"/>
</dbReference>
<dbReference type="eggNOG" id="COG0334">
    <property type="taxonomic scope" value="Bacteria"/>
</dbReference>
<evidence type="ECO:0000259" key="4">
    <source>
        <dbReference type="SMART" id="SM00839"/>
    </source>
</evidence>
<dbReference type="Proteomes" id="UP000001880">
    <property type="component" value="Chromosome"/>
</dbReference>
<dbReference type="EMBL" id="CP001804">
    <property type="protein sequence ID" value="ACY16566.1"/>
    <property type="molecule type" value="Genomic_DNA"/>
</dbReference>
<dbReference type="InterPro" id="IPR046346">
    <property type="entry name" value="Aminoacid_DH-like_N_sf"/>
</dbReference>
<sequence>MADARHTPELQTSLYDAATGMRGFVVADRLVAGRAMGGTRIATGFQVGDIATLARRMSMKLALAGIAMGGCKGGVLLEPGTPPDVRARQIEAFGRLAAPLLHGGVYLGTDLGCRYQDRAAIHAAAGYSVQQQVPSLPYGWDELWQHCRDVSGQGAAHACAVAAELLELPGPEGRRLAIQGFGEVGQAVARHGRALGLRTVAVADKYGTVMCEYGLPLDEMFAITDEFGTIDDTRLPAGVTRTTTADAWLDVDAEILVLAAIGDALTPDKLGRVRAKIIVEGANGPVSAEARERLAARGEHLVVPDIVANAGGAIGCGLGLLGEVPADTTPAQGAEWLFAEVARRVRDNTRAVCSQVQAAGGDSQQSTHAIADALADERLGRPAESSR</sequence>
<evidence type="ECO:0000313" key="6">
    <source>
        <dbReference type="Proteomes" id="UP000001880"/>
    </source>
</evidence>
<dbReference type="InterPro" id="IPR006096">
    <property type="entry name" value="Glu/Leu/Phe/Val/Trp_DH_C"/>
</dbReference>